<dbReference type="RefSeq" id="WP_209771411.1">
    <property type="nucleotide sequence ID" value="NZ_JAGINP010000030.1"/>
</dbReference>
<dbReference type="Gene3D" id="3.40.50.150">
    <property type="entry name" value="Vaccinia Virus protein VP39"/>
    <property type="match status" value="1"/>
</dbReference>
<gene>
    <name evidence="3" type="ORF">J2851_006171</name>
</gene>
<dbReference type="EMBL" id="JAGINP010000030">
    <property type="protein sequence ID" value="MBP2296355.1"/>
    <property type="molecule type" value="Genomic_DNA"/>
</dbReference>
<dbReference type="PANTHER" id="PTHR43591">
    <property type="entry name" value="METHYLTRANSFERASE"/>
    <property type="match status" value="1"/>
</dbReference>
<keyword evidence="4" id="KW-1185">Reference proteome</keyword>
<reference evidence="3 4" key="1">
    <citation type="submission" date="2021-03" db="EMBL/GenBank/DDBJ databases">
        <title>Genomic Encyclopedia of Type Strains, Phase III (KMG-III): the genomes of soil and plant-associated and newly described type strains.</title>
        <authorList>
            <person name="Whitman W."/>
        </authorList>
    </citation>
    <scope>NUCLEOTIDE SEQUENCE [LARGE SCALE GENOMIC DNA]</scope>
    <source>
        <strain evidence="3 4">IMMIB AFH-6</strain>
    </source>
</reference>
<name>A0ABS4SUV7_9PROT</name>
<evidence type="ECO:0000313" key="3">
    <source>
        <dbReference type="EMBL" id="MBP2296355.1"/>
    </source>
</evidence>
<feature type="compositionally biased region" description="Basic and acidic residues" evidence="1">
    <location>
        <begin position="266"/>
        <end position="280"/>
    </location>
</feature>
<evidence type="ECO:0000313" key="4">
    <source>
        <dbReference type="Proteomes" id="UP000781958"/>
    </source>
</evidence>
<dbReference type="SUPFAM" id="SSF53335">
    <property type="entry name" value="S-adenosyl-L-methionine-dependent methyltransferases"/>
    <property type="match status" value="1"/>
</dbReference>
<dbReference type="InterPro" id="IPR013216">
    <property type="entry name" value="Methyltransf_11"/>
</dbReference>
<dbReference type="Proteomes" id="UP000781958">
    <property type="component" value="Unassembled WGS sequence"/>
</dbReference>
<sequence>MLHGLSRLLPEIEEQGLDEAAVYRREALYERPRFEQGRGRLTPARGALLCPVCGRSATRFLPFGLGGRPNARCPDCGSLERHRFLWTFLAERTPLLRRRLSILHTAPEPCLEPALRARHGRRYVTLDRFNPKADVRADLTDLPFPDGRFDLVLSSHVLEHVPDDRAALSEIARVLKPSGIAVLLFPFDPKGITREDPAVDTPAKRLAAYGHPYHYRIYGTDTPQRMFEAGLEATLVASADVLSAHRRRRRRINRNHLFLARPRSTAAEHGDGPGERSRGH</sequence>
<dbReference type="Pfam" id="PF08241">
    <property type="entry name" value="Methyltransf_11"/>
    <property type="match status" value="1"/>
</dbReference>
<feature type="domain" description="Methyltransferase type 11" evidence="2">
    <location>
        <begin position="134"/>
        <end position="182"/>
    </location>
</feature>
<proteinExistence type="predicted"/>
<dbReference type="CDD" id="cd02440">
    <property type="entry name" value="AdoMet_MTases"/>
    <property type="match status" value="1"/>
</dbReference>
<evidence type="ECO:0000256" key="1">
    <source>
        <dbReference type="SAM" id="MobiDB-lite"/>
    </source>
</evidence>
<protein>
    <recommendedName>
        <fullName evidence="2">Methyltransferase type 11 domain-containing protein</fullName>
    </recommendedName>
</protein>
<dbReference type="InterPro" id="IPR029063">
    <property type="entry name" value="SAM-dependent_MTases_sf"/>
</dbReference>
<evidence type="ECO:0000259" key="2">
    <source>
        <dbReference type="Pfam" id="PF08241"/>
    </source>
</evidence>
<feature type="region of interest" description="Disordered" evidence="1">
    <location>
        <begin position="253"/>
        <end position="280"/>
    </location>
</feature>
<accession>A0ABS4SUV7</accession>
<comment type="caution">
    <text evidence="3">The sequence shown here is derived from an EMBL/GenBank/DDBJ whole genome shotgun (WGS) entry which is preliminary data.</text>
</comment>
<organism evidence="3 4">
    <name type="scientific">Azospirillum rugosum</name>
    <dbReference type="NCBI Taxonomy" id="416170"/>
    <lineage>
        <taxon>Bacteria</taxon>
        <taxon>Pseudomonadati</taxon>
        <taxon>Pseudomonadota</taxon>
        <taxon>Alphaproteobacteria</taxon>
        <taxon>Rhodospirillales</taxon>
        <taxon>Azospirillaceae</taxon>
        <taxon>Azospirillum</taxon>
    </lineage>
</organism>